<name>A0ACD5XE92_AVESA</name>
<accession>A0ACD5XE92</accession>
<organism evidence="1 2">
    <name type="scientific">Avena sativa</name>
    <name type="common">Oat</name>
    <dbReference type="NCBI Taxonomy" id="4498"/>
    <lineage>
        <taxon>Eukaryota</taxon>
        <taxon>Viridiplantae</taxon>
        <taxon>Streptophyta</taxon>
        <taxon>Embryophyta</taxon>
        <taxon>Tracheophyta</taxon>
        <taxon>Spermatophyta</taxon>
        <taxon>Magnoliopsida</taxon>
        <taxon>Liliopsida</taxon>
        <taxon>Poales</taxon>
        <taxon>Poaceae</taxon>
        <taxon>BOP clade</taxon>
        <taxon>Pooideae</taxon>
        <taxon>Poodae</taxon>
        <taxon>Poeae</taxon>
        <taxon>Poeae Chloroplast Group 1 (Aveneae type)</taxon>
        <taxon>Aveninae</taxon>
        <taxon>Avena</taxon>
    </lineage>
</organism>
<proteinExistence type="predicted"/>
<dbReference type="EnsemblPlants" id="AVESA.00010b.r2.4DG0780920.2">
    <property type="protein sequence ID" value="AVESA.00010b.r2.4DG0780920.2.CDS"/>
    <property type="gene ID" value="AVESA.00010b.r2.4DG0780920"/>
</dbReference>
<evidence type="ECO:0000313" key="2">
    <source>
        <dbReference type="Proteomes" id="UP001732700"/>
    </source>
</evidence>
<evidence type="ECO:0000313" key="1">
    <source>
        <dbReference type="EnsemblPlants" id="AVESA.00010b.r2.4DG0780920.2.CDS"/>
    </source>
</evidence>
<keyword evidence="2" id="KW-1185">Reference proteome</keyword>
<protein>
    <submittedName>
        <fullName evidence="1">Uncharacterized protein</fullName>
    </submittedName>
</protein>
<reference evidence="1" key="1">
    <citation type="submission" date="2021-05" db="EMBL/GenBank/DDBJ databases">
        <authorList>
            <person name="Scholz U."/>
            <person name="Mascher M."/>
            <person name="Fiebig A."/>
        </authorList>
    </citation>
    <scope>NUCLEOTIDE SEQUENCE [LARGE SCALE GENOMIC DNA]</scope>
</reference>
<sequence length="632" mass="70924">MRKEGCPEVDQYKASPSQRLQLSQSTRFRLVIENRLCTPIYKNETVETEDGGGHIKVTMYDGGNPITPDHPLASVKVDLVVIEGRFNDKRDSWSKEEFEKSIITPREGMIRLVKNGTFDLIGGSSDHQGAIIMDNSQKKEVKLGVMIAVHREERVLEGISNPFKVQEGKTKSSKKKGEKPSTPVPTQNLVQSTSTHAAQHAGQGSLCTVYPDEQHSLPRMVIEDVMEKAEDNQLTYPPASVPEMVEGNGQDLNGNGQKSSRKLPAQILEESTSAYSIQHGQVYSWAPPSIQNQLQATVNQHLLARGEDQYTYFPNGSSELAHQNPSAYASLNDIQSTFVPEDIHHLYAQTQLQETLDWSFRCGRVLLQWDNPRVEPMPLYSTNSRFYGESFPSTSLMDKTHKLLGSISSIGSVWKRLTTEPYYSEKEPPVKKQRNAKYQLQFVNRVCNHYYTRKQIKSEDGTFLRVALYDENNMVVTSGPLSSVFVEVVLLHGDFNAEGQDYRTPEEFSVYSLPIGDNLFPKIITPVFGGDHVLTLTDGEADLGNINFLVPSSLARTGKFKMGIKIKYIMEESVQEGITSPFVVSDRLGEETMEQYLKKLKEQLMPIHMKDLEISITSAALHEHASLEGMEG</sequence>
<dbReference type="Proteomes" id="UP001732700">
    <property type="component" value="Chromosome 4D"/>
</dbReference>
<reference evidence="1" key="2">
    <citation type="submission" date="2025-09" db="UniProtKB">
        <authorList>
            <consortium name="EnsemblPlants"/>
        </authorList>
    </citation>
    <scope>IDENTIFICATION</scope>
</reference>